<evidence type="ECO:0000256" key="1">
    <source>
        <dbReference type="SAM" id="MobiDB-lite"/>
    </source>
</evidence>
<dbReference type="Proteomes" id="UP000886998">
    <property type="component" value="Unassembled WGS sequence"/>
</dbReference>
<feature type="compositionally biased region" description="Basic and acidic residues" evidence="1">
    <location>
        <begin position="60"/>
        <end position="76"/>
    </location>
</feature>
<gene>
    <name evidence="2" type="ORF">TNIN_6571</name>
</gene>
<comment type="caution">
    <text evidence="2">The sequence shown here is derived from an EMBL/GenBank/DDBJ whole genome shotgun (WGS) entry which is preliminary data.</text>
</comment>
<feature type="region of interest" description="Disordered" evidence="1">
    <location>
        <begin position="56"/>
        <end position="76"/>
    </location>
</feature>
<reference evidence="2" key="1">
    <citation type="submission" date="2020-08" db="EMBL/GenBank/DDBJ databases">
        <title>Multicomponent nature underlies the extraordinary mechanical properties of spider dragline silk.</title>
        <authorList>
            <person name="Kono N."/>
            <person name="Nakamura H."/>
            <person name="Mori M."/>
            <person name="Yoshida Y."/>
            <person name="Ohtoshi R."/>
            <person name="Malay A.D."/>
            <person name="Moran D.A.P."/>
            <person name="Tomita M."/>
            <person name="Numata K."/>
            <person name="Arakawa K."/>
        </authorList>
    </citation>
    <scope>NUCLEOTIDE SEQUENCE</scope>
</reference>
<evidence type="ECO:0000313" key="2">
    <source>
        <dbReference type="EMBL" id="GFY60659.1"/>
    </source>
</evidence>
<keyword evidence="3" id="KW-1185">Reference proteome</keyword>
<evidence type="ECO:0000313" key="3">
    <source>
        <dbReference type="Proteomes" id="UP000886998"/>
    </source>
</evidence>
<sequence length="76" mass="8410">MQKKPKIEFGRNISPLEGCACLLSVRRATVSVNEVTRRNNGHVVHSPFSLWTLGPLRSSAGRDVHPEDSSVQKKAK</sequence>
<dbReference type="AlphaFoldDB" id="A0A8X6XXS6"/>
<protein>
    <submittedName>
        <fullName evidence="2">Uncharacterized protein</fullName>
    </submittedName>
</protein>
<proteinExistence type="predicted"/>
<accession>A0A8X6XXS6</accession>
<dbReference type="EMBL" id="BMAV01013235">
    <property type="protein sequence ID" value="GFY60659.1"/>
    <property type="molecule type" value="Genomic_DNA"/>
</dbReference>
<name>A0A8X6XXS6_9ARAC</name>
<organism evidence="2 3">
    <name type="scientific">Trichonephila inaurata madagascariensis</name>
    <dbReference type="NCBI Taxonomy" id="2747483"/>
    <lineage>
        <taxon>Eukaryota</taxon>
        <taxon>Metazoa</taxon>
        <taxon>Ecdysozoa</taxon>
        <taxon>Arthropoda</taxon>
        <taxon>Chelicerata</taxon>
        <taxon>Arachnida</taxon>
        <taxon>Araneae</taxon>
        <taxon>Araneomorphae</taxon>
        <taxon>Entelegynae</taxon>
        <taxon>Araneoidea</taxon>
        <taxon>Nephilidae</taxon>
        <taxon>Trichonephila</taxon>
        <taxon>Trichonephila inaurata</taxon>
    </lineage>
</organism>